<proteinExistence type="predicted"/>
<organism evidence="3 4">
    <name type="scientific">Brassica napus</name>
    <name type="common">Rape</name>
    <dbReference type="NCBI Taxonomy" id="3708"/>
    <lineage>
        <taxon>Eukaryota</taxon>
        <taxon>Viridiplantae</taxon>
        <taxon>Streptophyta</taxon>
        <taxon>Embryophyta</taxon>
        <taxon>Tracheophyta</taxon>
        <taxon>Spermatophyta</taxon>
        <taxon>Magnoliopsida</taxon>
        <taxon>eudicotyledons</taxon>
        <taxon>Gunneridae</taxon>
        <taxon>Pentapetalae</taxon>
        <taxon>rosids</taxon>
        <taxon>malvids</taxon>
        <taxon>Brassicales</taxon>
        <taxon>Brassicaceae</taxon>
        <taxon>Brassiceae</taxon>
        <taxon>Brassica</taxon>
    </lineage>
</organism>
<dbReference type="Proteomes" id="UP000028999">
    <property type="component" value="Unassembled WGS sequence"/>
</dbReference>
<accession>A0A078G711</accession>
<dbReference type="AlphaFoldDB" id="A0A078G711"/>
<feature type="transmembrane region" description="Helical" evidence="2">
    <location>
        <begin position="125"/>
        <end position="147"/>
    </location>
</feature>
<feature type="transmembrane region" description="Helical" evidence="2">
    <location>
        <begin position="279"/>
        <end position="297"/>
    </location>
</feature>
<keyword evidence="2" id="KW-0472">Membrane</keyword>
<evidence type="ECO:0000313" key="4">
    <source>
        <dbReference type="Proteomes" id="UP000028999"/>
    </source>
</evidence>
<evidence type="ECO:0000256" key="2">
    <source>
        <dbReference type="SAM" id="Phobius"/>
    </source>
</evidence>
<feature type="compositionally biased region" description="Pro residues" evidence="1">
    <location>
        <begin position="8"/>
        <end position="18"/>
    </location>
</feature>
<dbReference type="Gramene" id="CDY20413">
    <property type="protein sequence ID" value="CDY20413"/>
    <property type="gene ID" value="GSBRNA2T00012473001"/>
</dbReference>
<protein>
    <submittedName>
        <fullName evidence="3">BnaC02g24030D protein</fullName>
    </submittedName>
</protein>
<keyword evidence="2" id="KW-1133">Transmembrane helix</keyword>
<name>A0A078G711_BRANA</name>
<dbReference type="PaxDb" id="3708-A0A078G711"/>
<gene>
    <name evidence="3" type="primary">BnaC02g24030D</name>
    <name evidence="3" type="ORF">GSBRNA2T00012473001</name>
</gene>
<dbReference type="EMBL" id="LK032107">
    <property type="protein sequence ID" value="CDY20413.1"/>
    <property type="molecule type" value="Genomic_DNA"/>
</dbReference>
<evidence type="ECO:0000313" key="3">
    <source>
        <dbReference type="EMBL" id="CDY20413.1"/>
    </source>
</evidence>
<keyword evidence="4" id="KW-1185">Reference proteome</keyword>
<feature type="transmembrane region" description="Helical" evidence="2">
    <location>
        <begin position="309"/>
        <end position="330"/>
    </location>
</feature>
<evidence type="ECO:0000256" key="1">
    <source>
        <dbReference type="SAM" id="MobiDB-lite"/>
    </source>
</evidence>
<dbReference type="OMA" id="RFFQVPV"/>
<reference evidence="3 4" key="1">
    <citation type="journal article" date="2014" name="Science">
        <title>Plant genetics. Early allopolyploid evolution in the post-Neolithic Brassica napus oilseed genome.</title>
        <authorList>
            <person name="Chalhoub B."/>
            <person name="Denoeud F."/>
            <person name="Liu S."/>
            <person name="Parkin I.A."/>
            <person name="Tang H."/>
            <person name="Wang X."/>
            <person name="Chiquet J."/>
            <person name="Belcram H."/>
            <person name="Tong C."/>
            <person name="Samans B."/>
            <person name="Correa M."/>
            <person name="Da Silva C."/>
            <person name="Just J."/>
            <person name="Falentin C."/>
            <person name="Koh C.S."/>
            <person name="Le Clainche I."/>
            <person name="Bernard M."/>
            <person name="Bento P."/>
            <person name="Noel B."/>
            <person name="Labadie K."/>
            <person name="Alberti A."/>
            <person name="Charles M."/>
            <person name="Arnaud D."/>
            <person name="Guo H."/>
            <person name="Daviaud C."/>
            <person name="Alamery S."/>
            <person name="Jabbari K."/>
            <person name="Zhao M."/>
            <person name="Edger P.P."/>
            <person name="Chelaifa H."/>
            <person name="Tack D."/>
            <person name="Lassalle G."/>
            <person name="Mestiri I."/>
            <person name="Schnel N."/>
            <person name="Le Paslier M.C."/>
            <person name="Fan G."/>
            <person name="Renault V."/>
            <person name="Bayer P.E."/>
            <person name="Golicz A.A."/>
            <person name="Manoli S."/>
            <person name="Lee T.H."/>
            <person name="Thi V.H."/>
            <person name="Chalabi S."/>
            <person name="Hu Q."/>
            <person name="Fan C."/>
            <person name="Tollenaere R."/>
            <person name="Lu Y."/>
            <person name="Battail C."/>
            <person name="Shen J."/>
            <person name="Sidebottom C.H."/>
            <person name="Wang X."/>
            <person name="Canaguier A."/>
            <person name="Chauveau A."/>
            <person name="Berard A."/>
            <person name="Deniot G."/>
            <person name="Guan M."/>
            <person name="Liu Z."/>
            <person name="Sun F."/>
            <person name="Lim Y.P."/>
            <person name="Lyons E."/>
            <person name="Town C.D."/>
            <person name="Bancroft I."/>
            <person name="Wang X."/>
            <person name="Meng J."/>
            <person name="Ma J."/>
            <person name="Pires J.C."/>
            <person name="King G.J."/>
            <person name="Brunel D."/>
            <person name="Delourme R."/>
            <person name="Renard M."/>
            <person name="Aury J.M."/>
            <person name="Adams K.L."/>
            <person name="Batley J."/>
            <person name="Snowdon R.J."/>
            <person name="Tost J."/>
            <person name="Edwards D."/>
            <person name="Zhou Y."/>
            <person name="Hua W."/>
            <person name="Sharpe A.G."/>
            <person name="Paterson A.H."/>
            <person name="Guan C."/>
            <person name="Wincker P."/>
        </authorList>
    </citation>
    <scope>NUCLEOTIDE SEQUENCE [LARGE SCALE GENOMIC DNA]</scope>
    <source>
        <strain evidence="4">cv. Darmor-bzh</strain>
    </source>
</reference>
<feature type="region of interest" description="Disordered" evidence="1">
    <location>
        <begin position="1"/>
        <end position="23"/>
    </location>
</feature>
<feature type="transmembrane region" description="Helical" evidence="2">
    <location>
        <begin position="199"/>
        <end position="219"/>
    </location>
</feature>
<keyword evidence="2" id="KW-0812">Transmembrane</keyword>
<sequence>MESGQLPEPEPPEPPDLPSSPARASLSKISSVTVEIFISSSPFYFVGVSISNRPFTSEEVSIVSFHLPALAPSTESFLNLDLDLRFFQVPVYFDSRILRPSISSMTLTSWIMELGSSHSISEAGLLVFGIGSFIDLFTAVCSLITGFSPVRYTDVMSSPCQCVDWASIRSYSILSLPSPLTLVFRVTLELRNMGLFGDVLMDIAYVVSTFVDFGGPYVVSLKEKFIGILSRMNMIMVGINYPFVSLLEQSLFPIFPHVWSELDEQALLVLQGCSSQRMLSAYGAVCVVLWVTLDAIFQNVYETVMMQFHMVFFVICIAILSFTLPVFGLFGSVQSCCILF</sequence>